<keyword evidence="1" id="KW-0732">Signal</keyword>
<dbReference type="InterPro" id="IPR052022">
    <property type="entry name" value="26kDa_periplasmic_antigen"/>
</dbReference>
<accession>A0AAW8B0W3</accession>
<keyword evidence="3" id="KW-1185">Reference proteome</keyword>
<evidence type="ECO:0000313" key="3">
    <source>
        <dbReference type="Proteomes" id="UP001178354"/>
    </source>
</evidence>
<dbReference type="Proteomes" id="UP001178354">
    <property type="component" value="Unassembled WGS sequence"/>
</dbReference>
<gene>
    <name evidence="2" type="ORF">Q8A57_05020</name>
</gene>
<feature type="signal peptide" evidence="1">
    <location>
        <begin position="1"/>
        <end position="18"/>
    </location>
</feature>
<dbReference type="InterPro" id="IPR007497">
    <property type="entry name" value="SIMPL/DUF541"/>
</dbReference>
<evidence type="ECO:0000313" key="2">
    <source>
        <dbReference type="EMBL" id="MDP1520326.1"/>
    </source>
</evidence>
<feature type="chain" id="PRO_5043981422" evidence="1">
    <location>
        <begin position="19"/>
        <end position="236"/>
    </location>
</feature>
<evidence type="ECO:0000256" key="1">
    <source>
        <dbReference type="SAM" id="SignalP"/>
    </source>
</evidence>
<reference evidence="2" key="1">
    <citation type="journal article" date="2010" name="Int. J. Syst. Evol. Microbiol.">
        <title>Porticoccus litoralis gen. nov., sp. nov., a gammaproteobacterium isolated from the Yellow Sea.</title>
        <authorList>
            <person name="Oh H.M."/>
            <person name="Kim H."/>
            <person name="Kim K.M."/>
            <person name="Min G.S."/>
            <person name="Cho J.C."/>
        </authorList>
    </citation>
    <scope>NUCLEOTIDE SEQUENCE</scope>
    <source>
        <strain evidence="2">DSM 25064</strain>
    </source>
</reference>
<reference evidence="2" key="2">
    <citation type="submission" date="2023-08" db="EMBL/GenBank/DDBJ databases">
        <authorList>
            <person name="Luo J."/>
        </authorList>
    </citation>
    <scope>NUCLEOTIDE SEQUENCE</scope>
    <source>
        <strain evidence="2">DSM 25064</strain>
    </source>
</reference>
<proteinExistence type="predicted"/>
<dbReference type="RefSeq" id="WP_305169894.1">
    <property type="nucleotide sequence ID" value="NZ_JAUUUU010000002.1"/>
</dbReference>
<dbReference type="AlphaFoldDB" id="A0AAW8B0W3"/>
<dbReference type="Gene3D" id="3.30.70.2970">
    <property type="entry name" value="Protein of unknown function (DUF541), domain 2"/>
    <property type="match status" value="1"/>
</dbReference>
<dbReference type="GO" id="GO:0006974">
    <property type="term" value="P:DNA damage response"/>
    <property type="evidence" value="ECO:0007669"/>
    <property type="project" value="TreeGrafter"/>
</dbReference>
<dbReference type="PROSITE" id="PS51257">
    <property type="entry name" value="PROKAR_LIPOPROTEIN"/>
    <property type="match status" value="1"/>
</dbReference>
<dbReference type="Pfam" id="PF04402">
    <property type="entry name" value="SIMPL"/>
    <property type="match status" value="1"/>
</dbReference>
<dbReference type="PANTHER" id="PTHR34387:SF1">
    <property type="entry name" value="PERIPLASMIC IMMUNOGENIC PROTEIN"/>
    <property type="match status" value="1"/>
</dbReference>
<dbReference type="EMBL" id="JAUUUU010000002">
    <property type="protein sequence ID" value="MDP1520326.1"/>
    <property type="molecule type" value="Genomic_DNA"/>
</dbReference>
<protein>
    <submittedName>
        <fullName evidence="2">SIMPL domain-containing protein</fullName>
    </submittedName>
</protein>
<name>A0AAW8B0W3_9GAMM</name>
<comment type="caution">
    <text evidence="2">The sequence shown here is derived from an EMBL/GenBank/DDBJ whole genome shotgun (WGS) entry which is preliminary data.</text>
</comment>
<dbReference type="Gene3D" id="3.30.110.170">
    <property type="entry name" value="Protein of unknown function (DUF541), domain 1"/>
    <property type="match status" value="1"/>
</dbReference>
<sequence length="236" mass="26592">MRQLLIITLALFSISCLADDDNRRLISTNGYGEIKASADTAIIDLSIRATRKSGQDAKQEVDDRFNNFLDQLQSMSIDRKDVIASTLRVYPRYEHSNGSRHFSGYEAIRTLSVTLHKLDQLTHVMDQALAQKLEGIDNIRYESSLAEEYRMKAHQQAIEDSKLKAAALAKAYGAELGPIVRIDYHRNTPMYASKMQDGMESAQMLRAASSRPGTYLPDELTYSDNIQVVFDLIINP</sequence>
<dbReference type="PANTHER" id="PTHR34387">
    <property type="entry name" value="SLR1258 PROTEIN"/>
    <property type="match status" value="1"/>
</dbReference>
<organism evidence="2 3">
    <name type="scientific">Porticoccus litoralis</name>
    <dbReference type="NCBI Taxonomy" id="434086"/>
    <lineage>
        <taxon>Bacteria</taxon>
        <taxon>Pseudomonadati</taxon>
        <taxon>Pseudomonadota</taxon>
        <taxon>Gammaproteobacteria</taxon>
        <taxon>Cellvibrionales</taxon>
        <taxon>Porticoccaceae</taxon>
        <taxon>Porticoccus</taxon>
    </lineage>
</organism>